<dbReference type="RefSeq" id="WP_345414427.1">
    <property type="nucleotide sequence ID" value="NZ_BAABHO010000016.1"/>
</dbReference>
<keyword evidence="3" id="KW-1185">Reference proteome</keyword>
<dbReference type="EMBL" id="BAABHO010000016">
    <property type="protein sequence ID" value="GAA4788350.1"/>
    <property type="molecule type" value="Genomic_DNA"/>
</dbReference>
<organism evidence="2 3">
    <name type="scientific">Actinomycetospora chlora</name>
    <dbReference type="NCBI Taxonomy" id="663608"/>
    <lineage>
        <taxon>Bacteria</taxon>
        <taxon>Bacillati</taxon>
        <taxon>Actinomycetota</taxon>
        <taxon>Actinomycetes</taxon>
        <taxon>Pseudonocardiales</taxon>
        <taxon>Pseudonocardiaceae</taxon>
        <taxon>Actinomycetospora</taxon>
    </lineage>
</organism>
<evidence type="ECO:0000313" key="2">
    <source>
        <dbReference type="EMBL" id="GAA4788350.1"/>
    </source>
</evidence>
<feature type="region of interest" description="Disordered" evidence="1">
    <location>
        <begin position="56"/>
        <end position="80"/>
    </location>
</feature>
<evidence type="ECO:0000313" key="3">
    <source>
        <dbReference type="Proteomes" id="UP001500928"/>
    </source>
</evidence>
<name>A0ABP9B0P8_9PSEU</name>
<dbReference type="InterPro" id="IPR046156">
    <property type="entry name" value="DUF6158"/>
</dbReference>
<reference evidence="3" key="1">
    <citation type="journal article" date="2019" name="Int. J. Syst. Evol. Microbiol.">
        <title>The Global Catalogue of Microorganisms (GCM) 10K type strain sequencing project: providing services to taxonomists for standard genome sequencing and annotation.</title>
        <authorList>
            <consortium name="The Broad Institute Genomics Platform"/>
            <consortium name="The Broad Institute Genome Sequencing Center for Infectious Disease"/>
            <person name="Wu L."/>
            <person name="Ma J."/>
        </authorList>
    </citation>
    <scope>NUCLEOTIDE SEQUENCE [LARGE SCALE GENOMIC DNA]</scope>
    <source>
        <strain evidence="3">JCM 17979</strain>
    </source>
</reference>
<dbReference type="Proteomes" id="UP001500928">
    <property type="component" value="Unassembled WGS sequence"/>
</dbReference>
<evidence type="ECO:0000256" key="1">
    <source>
        <dbReference type="SAM" id="MobiDB-lite"/>
    </source>
</evidence>
<protein>
    <submittedName>
        <fullName evidence="2">Uncharacterized protein</fullName>
    </submittedName>
</protein>
<sequence>MTDNTGATPGVDPASLGEDPLLHELEHLHGTRNVTFRHGSDDALAAHDRRTRELEAEYLRRHPQREVDPARTRTGARHEG</sequence>
<proteinExistence type="predicted"/>
<gene>
    <name evidence="2" type="ORF">GCM10023200_23500</name>
</gene>
<accession>A0ABP9B0P8</accession>
<comment type="caution">
    <text evidence="2">The sequence shown here is derived from an EMBL/GenBank/DDBJ whole genome shotgun (WGS) entry which is preliminary data.</text>
</comment>
<dbReference type="Pfam" id="PF19655">
    <property type="entry name" value="DUF6158"/>
    <property type="match status" value="1"/>
</dbReference>